<protein>
    <submittedName>
        <fullName evidence="3">Uncharacterized protein</fullName>
    </submittedName>
</protein>
<organism evidence="3 4">
    <name type="scientific">Catenuloplanes atrovinosus</name>
    <dbReference type="NCBI Taxonomy" id="137266"/>
    <lineage>
        <taxon>Bacteria</taxon>
        <taxon>Bacillati</taxon>
        <taxon>Actinomycetota</taxon>
        <taxon>Actinomycetes</taxon>
        <taxon>Micromonosporales</taxon>
        <taxon>Micromonosporaceae</taxon>
        <taxon>Catenuloplanes</taxon>
    </lineage>
</organism>
<sequence length="292" mass="30453">MSVDSGRRVRRRRRWFAGAGGGTAAAVLAVVGLFALGSPSTPSGTPTETPTPAMNVAAPSDPVPSVAPSYRCVPPSASPATSDDGGEPSESRPATAAECPGLLDDLDLSVPPVSPSQADLAPATAGAVLQLLTELVPEGRTGGWAYQPILDAEDGGAYVQLYLDRGLGFGMLRLYVGATEPVTDGFDEKICQDAMSCAYLTGTGLLVVEDSADDCTRRQVVSLYRADGVQVRLQLADCLMFNGREHPPGEVALSLQEAVTVVVNPVWSTRVPLEVVKTGDRTFEKLTPIVGG</sequence>
<evidence type="ECO:0000256" key="2">
    <source>
        <dbReference type="SAM" id="Phobius"/>
    </source>
</evidence>
<feature type="compositionally biased region" description="Low complexity" evidence="1">
    <location>
        <begin position="39"/>
        <end position="69"/>
    </location>
</feature>
<keyword evidence="2" id="KW-1133">Transmembrane helix</keyword>
<dbReference type="RefSeq" id="WP_310370607.1">
    <property type="nucleotide sequence ID" value="NZ_JAVDYB010000001.1"/>
</dbReference>
<evidence type="ECO:0000256" key="1">
    <source>
        <dbReference type="SAM" id="MobiDB-lite"/>
    </source>
</evidence>
<proteinExistence type="predicted"/>
<keyword evidence="4" id="KW-1185">Reference proteome</keyword>
<dbReference type="AlphaFoldDB" id="A0AAE4CDX3"/>
<accession>A0AAE4CDX3</accession>
<feature type="transmembrane region" description="Helical" evidence="2">
    <location>
        <begin position="15"/>
        <end position="36"/>
    </location>
</feature>
<evidence type="ECO:0000313" key="3">
    <source>
        <dbReference type="EMBL" id="MDR7277980.1"/>
    </source>
</evidence>
<keyword evidence="2" id="KW-0472">Membrane</keyword>
<evidence type="ECO:0000313" key="4">
    <source>
        <dbReference type="Proteomes" id="UP001183643"/>
    </source>
</evidence>
<feature type="region of interest" description="Disordered" evidence="1">
    <location>
        <begin position="39"/>
        <end position="97"/>
    </location>
</feature>
<gene>
    <name evidence="3" type="ORF">J2S41_004758</name>
</gene>
<comment type="caution">
    <text evidence="3">The sequence shown here is derived from an EMBL/GenBank/DDBJ whole genome shotgun (WGS) entry which is preliminary data.</text>
</comment>
<dbReference type="EMBL" id="JAVDYB010000001">
    <property type="protein sequence ID" value="MDR7277980.1"/>
    <property type="molecule type" value="Genomic_DNA"/>
</dbReference>
<dbReference type="Proteomes" id="UP001183643">
    <property type="component" value="Unassembled WGS sequence"/>
</dbReference>
<name>A0AAE4CDX3_9ACTN</name>
<reference evidence="3" key="1">
    <citation type="submission" date="2023-07" db="EMBL/GenBank/DDBJ databases">
        <title>Sequencing the genomes of 1000 actinobacteria strains.</title>
        <authorList>
            <person name="Klenk H.-P."/>
        </authorList>
    </citation>
    <scope>NUCLEOTIDE SEQUENCE</scope>
    <source>
        <strain evidence="3">DSM 44707</strain>
    </source>
</reference>
<keyword evidence="2" id="KW-0812">Transmembrane</keyword>